<reference evidence="1" key="1">
    <citation type="submission" date="2023-04" db="EMBL/GenBank/DDBJ databases">
        <title>A chromosome-level genome assembly of the parasitoid wasp Eretmocerus hayati.</title>
        <authorList>
            <person name="Zhong Y."/>
            <person name="Liu S."/>
            <person name="Liu Y."/>
        </authorList>
    </citation>
    <scope>NUCLEOTIDE SEQUENCE</scope>
    <source>
        <strain evidence="1">ZJU_SS_LIU_2023</strain>
    </source>
</reference>
<gene>
    <name evidence="1" type="ORF">QAD02_001039</name>
</gene>
<dbReference type="EMBL" id="CM056743">
    <property type="protein sequence ID" value="KAJ8669780.1"/>
    <property type="molecule type" value="Genomic_DNA"/>
</dbReference>
<keyword evidence="2" id="KW-1185">Reference proteome</keyword>
<dbReference type="Proteomes" id="UP001239111">
    <property type="component" value="Chromosome 3"/>
</dbReference>
<evidence type="ECO:0000313" key="2">
    <source>
        <dbReference type="Proteomes" id="UP001239111"/>
    </source>
</evidence>
<sequence>MWIVSEYCSFQSDRLTDFKLEKHHELRKAVQSRNLRLVQDLIKEGAPVNDILEKVYGVVSYETPLHLAVISRCPEIVKVLLDNGADRHSRNWNEETPLILAAKMQNITLIDLLLSNESSNLEDLNHLSHLHIACMRGNLEVVKVLLSKSKREALDAAVKTSSMYWSQFTPLHFAVLFEQIEVVEYLLNCGSDMTIKDTKELTPLHLAYEQRNEMIIDMLLAAQAYKFTNPTNAQRLSHFHIACARDNVLIVEHFMKSDVDINLKTKDGWSPIHFAIYYECHNVVNLLSKHGVNLKTSGVPKLLKSTYILQRQIMHSIPRARKKESNDTAGRLNTLSDFHNACIKNDADKVERLLSDGVISNQDDLNTPGINGCTPLHIALRCKSQRTASILLDHGADFLLQDNEGKTALHIAFELELTEELDKMISDMDNPTSNLIDNRGLSVFHILCARAESRKIEDFLCSGVDIDIQVGNGSSHWAGFAPIHFAIKYEQFDIVEILLVHGADISITTSSGFDSLEFAFYCMAEDFFLATRRREIVNLILIFGTKWIENFNDHGISPLHVLCLRYDGNPDMLRPLLDSHRDCINKRTELTESYYNGKTPLDFAVMVRNIKQVTSLVENGADLFRTDDHGQMPLERLFCVGFEPTDDTIMMDEEDLFTFVIATMEKFRPSYFFGTCISGLFNIVKRFIHKISDSKMIADLVNYRKDGGETPLHALLLQNIEEVAPRRETVKLLLEHGADVNTRNFMLQTPLHDVKKGIDLDVTRLLLDHGADVNAQNIFCETPLVKWYSEYFHYYDLRVPDKEYFKKQIILLLENGCDINIVDEQNRTCLEIVESHLIFWNGEDDQEPPLRYELARILLEHVKKLQIIGFYVSQSNEKAYSKVQWRGPTYEENIFVKQCEEELQSMMDVKIDSRTSLHDILFRSPDEMAFYCENVILCPIVESEDFSRRFPLYSFLIKLQIKNGRARRYLLETSAKHFPYPANKPLPKECLEKILRHLTDADLKNVISSKTVLNAH</sequence>
<protein>
    <submittedName>
        <fullName evidence="1">Uncharacterized protein</fullName>
    </submittedName>
</protein>
<accession>A0ACC2NJR3</accession>
<name>A0ACC2NJR3_9HYME</name>
<evidence type="ECO:0000313" key="1">
    <source>
        <dbReference type="EMBL" id="KAJ8669780.1"/>
    </source>
</evidence>
<proteinExistence type="predicted"/>
<organism evidence="1 2">
    <name type="scientific">Eretmocerus hayati</name>
    <dbReference type="NCBI Taxonomy" id="131215"/>
    <lineage>
        <taxon>Eukaryota</taxon>
        <taxon>Metazoa</taxon>
        <taxon>Ecdysozoa</taxon>
        <taxon>Arthropoda</taxon>
        <taxon>Hexapoda</taxon>
        <taxon>Insecta</taxon>
        <taxon>Pterygota</taxon>
        <taxon>Neoptera</taxon>
        <taxon>Endopterygota</taxon>
        <taxon>Hymenoptera</taxon>
        <taxon>Apocrita</taxon>
        <taxon>Proctotrupomorpha</taxon>
        <taxon>Chalcidoidea</taxon>
        <taxon>Aphelinidae</taxon>
        <taxon>Aphelininae</taxon>
        <taxon>Eretmocerus</taxon>
    </lineage>
</organism>
<comment type="caution">
    <text evidence="1">The sequence shown here is derived from an EMBL/GenBank/DDBJ whole genome shotgun (WGS) entry which is preliminary data.</text>
</comment>